<accession>A0A0J6XJB2</accession>
<evidence type="ECO:0000313" key="2">
    <source>
        <dbReference type="EMBL" id="KMO95274.1"/>
    </source>
</evidence>
<evidence type="ECO:0000313" key="3">
    <source>
        <dbReference type="Proteomes" id="UP000035932"/>
    </source>
</evidence>
<evidence type="ECO:0000256" key="1">
    <source>
        <dbReference type="SAM" id="MobiDB-lite"/>
    </source>
</evidence>
<comment type="caution">
    <text evidence="2">The sequence shown here is derived from an EMBL/GenBank/DDBJ whole genome shotgun (WGS) entry which is preliminary data.</text>
</comment>
<name>A0A0J6XJB2_9ACTN</name>
<protein>
    <submittedName>
        <fullName evidence="2">Uncharacterized protein</fullName>
    </submittedName>
</protein>
<gene>
    <name evidence="2" type="ORF">ACS04_24525</name>
</gene>
<reference evidence="2 3" key="1">
    <citation type="submission" date="2015-06" db="EMBL/GenBank/DDBJ databases">
        <title>Recapitulation of the evolution of biosynthetic gene clusters reveals hidden chemical diversity on bacterial genomes.</title>
        <authorList>
            <person name="Cruz-Morales P."/>
            <person name="Martinez-Guerrero C."/>
            <person name="Morales-Escalante M.A."/>
            <person name="Yanez-Guerra L.A."/>
            <person name="Kopp J.F."/>
            <person name="Feldmann J."/>
            <person name="Ramos-Aboites H.E."/>
            <person name="Barona-Gomez F."/>
        </authorList>
    </citation>
    <scope>NUCLEOTIDE SEQUENCE [LARGE SCALE GENOMIC DNA]</scope>
    <source>
        <strain evidence="2 3">ATCC 31245</strain>
    </source>
</reference>
<sequence>IGPQAADLGLDYGRGAVRGRMRRARAVVESAVAFGPPAADPLVGGGTGYAHLGRDMRDRAARQDAFDQDPPAVNGQPGITVGHEDLRAV</sequence>
<dbReference type="EMBL" id="LFML01000103">
    <property type="protein sequence ID" value="KMO95274.1"/>
    <property type="molecule type" value="Genomic_DNA"/>
</dbReference>
<feature type="region of interest" description="Disordered" evidence="1">
    <location>
        <begin position="66"/>
        <end position="89"/>
    </location>
</feature>
<keyword evidence="3" id="KW-1185">Reference proteome</keyword>
<feature type="non-terminal residue" evidence="2">
    <location>
        <position position="1"/>
    </location>
</feature>
<proteinExistence type="predicted"/>
<dbReference type="AlphaFoldDB" id="A0A0J6XJB2"/>
<organism evidence="2 3">
    <name type="scientific">Streptomyces roseus</name>
    <dbReference type="NCBI Taxonomy" id="66430"/>
    <lineage>
        <taxon>Bacteria</taxon>
        <taxon>Bacillati</taxon>
        <taxon>Actinomycetota</taxon>
        <taxon>Actinomycetes</taxon>
        <taxon>Kitasatosporales</taxon>
        <taxon>Streptomycetaceae</taxon>
        <taxon>Streptomyces</taxon>
    </lineage>
</organism>
<dbReference type="Proteomes" id="UP000035932">
    <property type="component" value="Unassembled WGS sequence"/>
</dbReference>